<proteinExistence type="predicted"/>
<sequence length="720" mass="82836">MIKKYLSNSNNDIMLLPKASHFKRALIVSLLPFSLSYSLDARAGMDVECTPNFDLSESRSFNECSNLPVLTPGNDNKTNILLLLTDLGLAQLQAQTEVDTHIWSAFYGYVPFEADHFLARGGNKIANQRKTSNKMAGYVYDERCLNLSEAALQFNAQVQQHLKLTAHEKQLLIQARSQIQSCDDKQQFIAVDNNWSQLAQQYTSYLNGSIAFYNANFSAATKIYKVLSTVDDPWLKETSQYMLIRSSLNSAFATGVDQYGDVDIHKINQQLLQSVQDNIQVYLKLYPKGEYVASAQGLLRRYYWLAGRQDLLINEIVWQMQNTRSPRYNLDMAALPAEIDRRIFQNTAFNPQHFNEPFFLTIYDLMQMRNSNDPEFKPLTWSALNAQKASFKSQPKLFQYLQASHLFYVQNKTSEALSYLPEQTNTLNSYLELSQAFLKGQILEKTAPNQATAYWAQLLKQSKNQDQRGLFEVALAQHLNEQQNYQAFIAKQPQIGQINLQRDYIFHYANEQSLEKIIASDEATTAQKQAALFVLLAKSLGYQNYAMFNRYYIQMPKDASQYQGWESKQEKYQNLPPFAHLIWNGTTISPQLNCANLPSLTQALEKTPQDLNLKVCLGEYMRSEYSYGVRAQIDFESQTSPTVKGKLFTRGQVYKDVISSKQKSELTAYALYRSVQCYAPSGYNDCQDRDVPKSIRKQWFDQLKRDYPQSSWAKSLKYYW</sequence>
<evidence type="ECO:0008006" key="3">
    <source>
        <dbReference type="Google" id="ProtNLM"/>
    </source>
</evidence>
<comment type="caution">
    <text evidence="1">The sequence shown here is derived from an EMBL/GenBank/DDBJ whole genome shotgun (WGS) entry which is preliminary data.</text>
</comment>
<evidence type="ECO:0000313" key="1">
    <source>
        <dbReference type="EMBL" id="EPF74335.1"/>
    </source>
</evidence>
<dbReference type="STRING" id="632955.GCA_000829675_03543"/>
<dbReference type="RefSeq" id="WP_016656109.1">
    <property type="nucleotide sequence ID" value="NZ_KE340353.1"/>
</dbReference>
<dbReference type="eggNOG" id="COG1729">
    <property type="taxonomic scope" value="Bacteria"/>
</dbReference>
<accession>S3N2P2</accession>
<dbReference type="PATRIC" id="fig|421052.3.peg.1659"/>
<name>S3N2P2_9GAMM</name>
<gene>
    <name evidence="1" type="ORF">F945_01702</name>
</gene>
<dbReference type="Proteomes" id="UP000014568">
    <property type="component" value="Unassembled WGS sequence"/>
</dbReference>
<dbReference type="EMBL" id="ATGI01000021">
    <property type="protein sequence ID" value="EPF74335.1"/>
    <property type="molecule type" value="Genomic_DNA"/>
</dbReference>
<evidence type="ECO:0000313" key="2">
    <source>
        <dbReference type="Proteomes" id="UP000014568"/>
    </source>
</evidence>
<dbReference type="HOGENOM" id="CLU_379414_0_0_6"/>
<reference evidence="1 2" key="1">
    <citation type="submission" date="2013-06" db="EMBL/GenBank/DDBJ databases">
        <title>The Genome Sequence of Acinetobacter rudis CIP 110305.</title>
        <authorList>
            <consortium name="The Broad Institute Genome Sequencing Platform"/>
            <consortium name="The Broad Institute Genome Sequencing Center for Infectious Disease"/>
            <person name="Cerqueira G."/>
            <person name="Feldgarden M."/>
            <person name="Courvalin P."/>
            <person name="Perichon B."/>
            <person name="Grillot-Courvalin C."/>
            <person name="Clermont D."/>
            <person name="Rocha E."/>
            <person name="Yoon E.-J."/>
            <person name="Nemec A."/>
            <person name="Young S.K."/>
            <person name="Zeng Q."/>
            <person name="Gargeya S."/>
            <person name="Fitzgerald M."/>
            <person name="Abouelleil A."/>
            <person name="Alvarado L."/>
            <person name="Berlin A.M."/>
            <person name="Chapman S.B."/>
            <person name="Dewar J."/>
            <person name="Goldberg J."/>
            <person name="Griggs A."/>
            <person name="Gujja S."/>
            <person name="Hansen M."/>
            <person name="Howarth C."/>
            <person name="Imamovic A."/>
            <person name="Larimer J."/>
            <person name="McCowan C."/>
            <person name="Murphy C."/>
            <person name="Pearson M."/>
            <person name="Priest M."/>
            <person name="Roberts A."/>
            <person name="Saif S."/>
            <person name="Shea T."/>
            <person name="Sykes S."/>
            <person name="Wortman J."/>
            <person name="Nusbaum C."/>
            <person name="Birren B."/>
        </authorList>
    </citation>
    <scope>NUCLEOTIDE SEQUENCE [LARGE SCALE GENOMIC DNA]</scope>
    <source>
        <strain evidence="1 2">CIP 110305</strain>
    </source>
</reference>
<organism evidence="1 2">
    <name type="scientific">Acinetobacter rudis CIP 110305</name>
    <dbReference type="NCBI Taxonomy" id="421052"/>
    <lineage>
        <taxon>Bacteria</taxon>
        <taxon>Pseudomonadati</taxon>
        <taxon>Pseudomonadota</taxon>
        <taxon>Gammaproteobacteria</taxon>
        <taxon>Moraxellales</taxon>
        <taxon>Moraxellaceae</taxon>
        <taxon>Acinetobacter</taxon>
    </lineage>
</organism>
<protein>
    <recommendedName>
        <fullName evidence="3">Outer membrane assembly lipoprotein YfiO</fullName>
    </recommendedName>
</protein>
<keyword evidence="2" id="KW-1185">Reference proteome</keyword>
<dbReference type="AlphaFoldDB" id="S3N2P2"/>